<evidence type="ECO:0000256" key="6">
    <source>
        <dbReference type="ARBA" id="ARBA00022840"/>
    </source>
</evidence>
<accession>A0A7K3VYH2</accession>
<dbReference type="PROSITE" id="PS00211">
    <property type="entry name" value="ABC_TRANSPORTER_1"/>
    <property type="match status" value="1"/>
</dbReference>
<keyword evidence="6 10" id="KW-0067">ATP-binding</keyword>
<dbReference type="PANTHER" id="PTHR43297">
    <property type="entry name" value="OLIGOPEPTIDE TRANSPORT ATP-BINDING PROTEIN APPD"/>
    <property type="match status" value="1"/>
</dbReference>
<dbReference type="AlphaFoldDB" id="A0A7K3VYH2"/>
<evidence type="ECO:0000256" key="5">
    <source>
        <dbReference type="ARBA" id="ARBA00022741"/>
    </source>
</evidence>
<dbReference type="InterPro" id="IPR027417">
    <property type="entry name" value="P-loop_NTPase"/>
</dbReference>
<dbReference type="Proteomes" id="UP000470246">
    <property type="component" value="Unassembled WGS sequence"/>
</dbReference>
<evidence type="ECO:0000313" key="11">
    <source>
        <dbReference type="Proteomes" id="UP000470246"/>
    </source>
</evidence>
<evidence type="ECO:0000256" key="2">
    <source>
        <dbReference type="ARBA" id="ARBA00005417"/>
    </source>
</evidence>
<feature type="region of interest" description="Disordered" evidence="8">
    <location>
        <begin position="329"/>
        <end position="351"/>
    </location>
</feature>
<dbReference type="PROSITE" id="PS50893">
    <property type="entry name" value="ABC_TRANSPORTER_2"/>
    <property type="match status" value="1"/>
</dbReference>
<evidence type="ECO:0000256" key="1">
    <source>
        <dbReference type="ARBA" id="ARBA00004202"/>
    </source>
</evidence>
<gene>
    <name evidence="10" type="ORF">GCU56_07315</name>
</gene>
<dbReference type="GO" id="GO:0015833">
    <property type="term" value="P:peptide transport"/>
    <property type="evidence" value="ECO:0007669"/>
    <property type="project" value="InterPro"/>
</dbReference>
<dbReference type="Pfam" id="PF08352">
    <property type="entry name" value="oligo_HPY"/>
    <property type="match status" value="1"/>
</dbReference>
<comment type="caution">
    <text evidence="10">The sequence shown here is derived from an EMBL/GenBank/DDBJ whole genome shotgun (WGS) entry which is preliminary data.</text>
</comment>
<keyword evidence="7" id="KW-0472">Membrane</keyword>
<evidence type="ECO:0000256" key="3">
    <source>
        <dbReference type="ARBA" id="ARBA00022448"/>
    </source>
</evidence>
<dbReference type="PANTHER" id="PTHR43297:SF2">
    <property type="entry name" value="DIPEPTIDE TRANSPORT ATP-BINDING PROTEIN DPPD"/>
    <property type="match status" value="1"/>
</dbReference>
<dbReference type="InterPro" id="IPR050388">
    <property type="entry name" value="ABC_Ni/Peptide_Import"/>
</dbReference>
<dbReference type="EMBL" id="JAAGWF010000008">
    <property type="protein sequence ID" value="NEK57679.1"/>
    <property type="molecule type" value="Genomic_DNA"/>
</dbReference>
<organism evidence="10 11">
    <name type="scientific">Geodermatophilus sabuli</name>
    <dbReference type="NCBI Taxonomy" id="1564158"/>
    <lineage>
        <taxon>Bacteria</taxon>
        <taxon>Bacillati</taxon>
        <taxon>Actinomycetota</taxon>
        <taxon>Actinomycetes</taxon>
        <taxon>Geodermatophilales</taxon>
        <taxon>Geodermatophilaceae</taxon>
        <taxon>Geodermatophilus</taxon>
    </lineage>
</organism>
<dbReference type="GO" id="GO:0016887">
    <property type="term" value="F:ATP hydrolysis activity"/>
    <property type="evidence" value="ECO:0007669"/>
    <property type="project" value="InterPro"/>
</dbReference>
<dbReference type="CDD" id="cd03257">
    <property type="entry name" value="ABC_NikE_OppD_transporters"/>
    <property type="match status" value="1"/>
</dbReference>
<comment type="subcellular location">
    <subcellularLocation>
        <location evidence="1">Cell membrane</location>
        <topology evidence="1">Peripheral membrane protein</topology>
    </subcellularLocation>
</comment>
<evidence type="ECO:0000256" key="4">
    <source>
        <dbReference type="ARBA" id="ARBA00022475"/>
    </source>
</evidence>
<keyword evidence="11" id="KW-1185">Reference proteome</keyword>
<protein>
    <submittedName>
        <fullName evidence="10">ABC transporter ATP-binding protein</fullName>
    </submittedName>
</protein>
<dbReference type="InterPro" id="IPR013563">
    <property type="entry name" value="Oligopep_ABC_C"/>
</dbReference>
<dbReference type="RefSeq" id="WP_163480867.1">
    <property type="nucleotide sequence ID" value="NZ_JAAGWF010000008.1"/>
</dbReference>
<reference evidence="10 11" key="1">
    <citation type="submission" date="2020-02" db="EMBL/GenBank/DDBJ databases">
        <title>Geodermatophilus sabuli CPCC 205279 I12A-02694.</title>
        <authorList>
            <person name="Jiang Z."/>
        </authorList>
    </citation>
    <scope>NUCLEOTIDE SEQUENCE [LARGE SCALE GENOMIC DNA]</scope>
    <source>
        <strain evidence="10 11">I12A-02694</strain>
    </source>
</reference>
<dbReference type="SUPFAM" id="SSF52540">
    <property type="entry name" value="P-loop containing nucleoside triphosphate hydrolases"/>
    <property type="match status" value="1"/>
</dbReference>
<dbReference type="FunFam" id="3.40.50.300:FF:000016">
    <property type="entry name" value="Oligopeptide ABC transporter ATP-binding component"/>
    <property type="match status" value="1"/>
</dbReference>
<keyword evidence="3" id="KW-0813">Transport</keyword>
<name>A0A7K3VYH2_9ACTN</name>
<dbReference type="GO" id="GO:0005886">
    <property type="term" value="C:plasma membrane"/>
    <property type="evidence" value="ECO:0007669"/>
    <property type="project" value="UniProtKB-SubCell"/>
</dbReference>
<keyword evidence="4" id="KW-1003">Cell membrane</keyword>
<dbReference type="InterPro" id="IPR003439">
    <property type="entry name" value="ABC_transporter-like_ATP-bd"/>
</dbReference>
<evidence type="ECO:0000256" key="8">
    <source>
        <dbReference type="SAM" id="MobiDB-lite"/>
    </source>
</evidence>
<dbReference type="InterPro" id="IPR017871">
    <property type="entry name" value="ABC_transporter-like_CS"/>
</dbReference>
<dbReference type="NCBIfam" id="TIGR01727">
    <property type="entry name" value="oligo_HPY"/>
    <property type="match status" value="1"/>
</dbReference>
<dbReference type="SMART" id="SM00382">
    <property type="entry name" value="AAA"/>
    <property type="match status" value="1"/>
</dbReference>
<dbReference type="Gene3D" id="3.40.50.300">
    <property type="entry name" value="P-loop containing nucleotide triphosphate hydrolases"/>
    <property type="match status" value="1"/>
</dbReference>
<evidence type="ECO:0000256" key="7">
    <source>
        <dbReference type="ARBA" id="ARBA00023136"/>
    </source>
</evidence>
<evidence type="ECO:0000313" key="10">
    <source>
        <dbReference type="EMBL" id="NEK57679.1"/>
    </source>
</evidence>
<dbReference type="GO" id="GO:0005524">
    <property type="term" value="F:ATP binding"/>
    <property type="evidence" value="ECO:0007669"/>
    <property type="project" value="UniProtKB-KW"/>
</dbReference>
<dbReference type="InterPro" id="IPR003593">
    <property type="entry name" value="AAA+_ATPase"/>
</dbReference>
<sequence length="351" mass="37884">MTGTVPLLEVTNLRVRFPTRQGPVEAVSDVSFDVHPGETVAVVGESGSGKSVTALAVMGLLDSGRVEGGSIRYRDEDLASVGTKRMREIRGEEIAMVFQNPMTALDPLYTVGNQIVEAIRLHRETGRKEAQQRAVDLLREVGLPDPERRARSYPHELSGGQQQRVMIAIALACNPSLLIADEPTTALDVTVEAQILRLMRTLQRDHGTAMLFITHDMGVVAEMADRVVVMYAGKVVEQGRVEDVLNDPQNPYTRALLASIPSPTISRDALMPAIRGAVPSLLETPSGCRFHPRCPEAFDRCPTEEPPLFDIAAGRDSRCWLHDRTPAGAVRGRAAGPSGEGASALGVGRAG</sequence>
<feature type="domain" description="ABC transporter" evidence="9">
    <location>
        <begin position="8"/>
        <end position="257"/>
    </location>
</feature>
<proteinExistence type="inferred from homology"/>
<dbReference type="Pfam" id="PF00005">
    <property type="entry name" value="ABC_tran"/>
    <property type="match status" value="1"/>
</dbReference>
<keyword evidence="5" id="KW-0547">Nucleotide-binding</keyword>
<evidence type="ECO:0000259" key="9">
    <source>
        <dbReference type="PROSITE" id="PS50893"/>
    </source>
</evidence>
<comment type="similarity">
    <text evidence="2">Belongs to the ABC transporter superfamily.</text>
</comment>